<dbReference type="Proteomes" id="UP001601059">
    <property type="component" value="Unassembled WGS sequence"/>
</dbReference>
<evidence type="ECO:0000313" key="2">
    <source>
        <dbReference type="EMBL" id="MFE8700060.1"/>
    </source>
</evidence>
<sequence length="73" mass="8321">MTKKYKFLTISFGLFLLSFLSWQVFGVFGESTKEMDSVTSYAIISFLGTTFFFLTTLILLIAAIFSRIRATNQ</sequence>
<gene>
    <name evidence="2" type="ORF">ACFYKX_05410</name>
</gene>
<evidence type="ECO:0000256" key="1">
    <source>
        <dbReference type="SAM" id="Phobius"/>
    </source>
</evidence>
<keyword evidence="1" id="KW-0472">Membrane</keyword>
<keyword evidence="1" id="KW-1133">Transmembrane helix</keyword>
<organism evidence="2 3">
    <name type="scientific">Cytobacillus spartinae</name>
    <dbReference type="NCBI Taxonomy" id="3299023"/>
    <lineage>
        <taxon>Bacteria</taxon>
        <taxon>Bacillati</taxon>
        <taxon>Bacillota</taxon>
        <taxon>Bacilli</taxon>
        <taxon>Bacillales</taxon>
        <taxon>Bacillaceae</taxon>
        <taxon>Cytobacillus</taxon>
    </lineage>
</organism>
<dbReference type="RefSeq" id="WP_389358788.1">
    <property type="nucleotide sequence ID" value="NZ_JBIACK010000001.1"/>
</dbReference>
<comment type="caution">
    <text evidence="2">The sequence shown here is derived from an EMBL/GenBank/DDBJ whole genome shotgun (WGS) entry which is preliminary data.</text>
</comment>
<reference evidence="2 3" key="1">
    <citation type="submission" date="2024-08" db="EMBL/GenBank/DDBJ databases">
        <title>Two novel Cytobacillus novel species.</title>
        <authorList>
            <person name="Liu G."/>
        </authorList>
    </citation>
    <scope>NUCLEOTIDE SEQUENCE [LARGE SCALE GENOMIC DNA]</scope>
    <source>
        <strain evidence="2 3">FJAT-54145</strain>
    </source>
</reference>
<feature type="transmembrane region" description="Helical" evidence="1">
    <location>
        <begin position="42"/>
        <end position="65"/>
    </location>
</feature>
<protein>
    <recommendedName>
        <fullName evidence="4">DUF3955 domain-containing protein</fullName>
    </recommendedName>
</protein>
<keyword evidence="3" id="KW-1185">Reference proteome</keyword>
<dbReference type="EMBL" id="JBIACK010000001">
    <property type="protein sequence ID" value="MFE8700060.1"/>
    <property type="molecule type" value="Genomic_DNA"/>
</dbReference>
<name>A0ABW6K796_9BACI</name>
<evidence type="ECO:0008006" key="4">
    <source>
        <dbReference type="Google" id="ProtNLM"/>
    </source>
</evidence>
<proteinExistence type="predicted"/>
<keyword evidence="1" id="KW-0812">Transmembrane</keyword>
<accession>A0ABW6K796</accession>
<evidence type="ECO:0000313" key="3">
    <source>
        <dbReference type="Proteomes" id="UP001601059"/>
    </source>
</evidence>